<dbReference type="Pfam" id="PF12894">
    <property type="entry name" value="ANAPC4_WD40"/>
    <property type="match status" value="1"/>
</dbReference>
<dbReference type="GO" id="GO:0005813">
    <property type="term" value="C:centrosome"/>
    <property type="evidence" value="ECO:0007669"/>
    <property type="project" value="TreeGrafter"/>
</dbReference>
<keyword evidence="2" id="KW-0677">Repeat</keyword>
<feature type="compositionally biased region" description="Basic and acidic residues" evidence="5">
    <location>
        <begin position="414"/>
        <end position="425"/>
    </location>
</feature>
<protein>
    <recommendedName>
        <fullName evidence="6">Anaphase-promoting complex subunit 4-like WD40 domain-containing protein</fullName>
    </recommendedName>
</protein>
<dbReference type="GO" id="GO:0005737">
    <property type="term" value="C:cytoplasm"/>
    <property type="evidence" value="ECO:0007669"/>
    <property type="project" value="TreeGrafter"/>
</dbReference>
<dbReference type="InterPro" id="IPR036322">
    <property type="entry name" value="WD40_repeat_dom_sf"/>
</dbReference>
<dbReference type="GO" id="GO:0007020">
    <property type="term" value="P:microtubule nucleation"/>
    <property type="evidence" value="ECO:0007669"/>
    <property type="project" value="TreeGrafter"/>
</dbReference>
<gene>
    <name evidence="7" type="primary">nedd1</name>
</gene>
<keyword evidence="4" id="KW-0175">Coiled coil</keyword>
<feature type="repeat" description="WD" evidence="3">
    <location>
        <begin position="83"/>
        <end position="114"/>
    </location>
</feature>
<evidence type="ECO:0000256" key="5">
    <source>
        <dbReference type="SAM" id="MobiDB-lite"/>
    </source>
</evidence>
<dbReference type="PANTHER" id="PTHR44414">
    <property type="entry name" value="PROTEIN NEDD1"/>
    <property type="match status" value="1"/>
</dbReference>
<reference evidence="7" key="2">
    <citation type="submission" date="2025-09" db="UniProtKB">
        <authorList>
            <consortium name="Ensembl"/>
        </authorList>
    </citation>
    <scope>IDENTIFICATION</scope>
</reference>
<dbReference type="InterPro" id="IPR052818">
    <property type="entry name" value="NEDD1_Spindle_Assembly"/>
</dbReference>
<dbReference type="Pfam" id="PF00400">
    <property type="entry name" value="WD40"/>
    <property type="match status" value="3"/>
</dbReference>
<evidence type="ECO:0000313" key="8">
    <source>
        <dbReference type="Proteomes" id="UP000472260"/>
    </source>
</evidence>
<evidence type="ECO:0000256" key="4">
    <source>
        <dbReference type="SAM" id="Coils"/>
    </source>
</evidence>
<dbReference type="InterPro" id="IPR024977">
    <property type="entry name" value="Apc4-like_WD40_dom"/>
</dbReference>
<dbReference type="PROSITE" id="PS50082">
    <property type="entry name" value="WD_REPEATS_2"/>
    <property type="match status" value="1"/>
</dbReference>
<dbReference type="Gene3D" id="2.130.10.10">
    <property type="entry name" value="YVTN repeat-like/Quinoprotein amine dehydrogenase"/>
    <property type="match status" value="2"/>
</dbReference>
<dbReference type="GO" id="GO:0005814">
    <property type="term" value="C:centriole"/>
    <property type="evidence" value="ECO:0007669"/>
    <property type="project" value="TreeGrafter"/>
</dbReference>
<dbReference type="InterPro" id="IPR015943">
    <property type="entry name" value="WD40/YVTN_repeat-like_dom_sf"/>
</dbReference>
<keyword evidence="8" id="KW-1185">Reference proteome</keyword>
<proteinExistence type="predicted"/>
<dbReference type="SMART" id="SM00320">
    <property type="entry name" value="WD40"/>
    <property type="match status" value="6"/>
</dbReference>
<name>A0A671MV19_9TELE</name>
<sequence length="580" mass="64273">MEDVTRLVSSGDCLKIWDSTSMTVLEQFNPHSATHPVAQVCWSSSNQYLVSASSIGDKLVVSSLKSSPVPVMELGEGKKQTRVSLNSTSQFLVSGGLDNTVNIWDLKTKRLHRSLKDHKEEVTCVSFNGGDSYIASGSTSGEIILHSITTNLSSKPFGHGPNVPIHDLRYSLVKRSLLGTVSDSGSVALWDANTQKELHLFEGTHKAPCSGLAFSPANDLLFITVGLDKKIVCYDTSSKMVFRNKQVESPLTAIDFTPDGAGLVVGSTQGRIYMYDLRNLSAPVKITTAHKTSVTCIRFQNSTSKLKVQLSVILYINTFLQNHPQFHVRQVCTNCILINSNKNNKTTRFHLHLPTLAFSVLLDFEYLPHFAGGSSQRKTPLGTPGSRCYSPSVVQTPPPIKEEESITTPPQQTDVEKNNGLRQEYDVTSTPPAAQSTHVQSVNTYNTPEPGQRRDLPTQLTYDSPVSRAPPAAAPGVFEWATIRLKVALMGQIESGAEGRGAPLTSIQMNFVRNMIHEALEDFRDTCHRDIINLQVEMVRQFYIQLNEIHGLIEKYSVNDSLIEEIERLREENKRLRANY</sequence>
<evidence type="ECO:0000256" key="1">
    <source>
        <dbReference type="ARBA" id="ARBA00022574"/>
    </source>
</evidence>
<feature type="coiled-coil region" evidence="4">
    <location>
        <begin position="552"/>
        <end position="579"/>
    </location>
</feature>
<organism evidence="7 8">
    <name type="scientific">Sinocyclocheilus anshuiensis</name>
    <dbReference type="NCBI Taxonomy" id="1608454"/>
    <lineage>
        <taxon>Eukaryota</taxon>
        <taxon>Metazoa</taxon>
        <taxon>Chordata</taxon>
        <taxon>Craniata</taxon>
        <taxon>Vertebrata</taxon>
        <taxon>Euteleostomi</taxon>
        <taxon>Actinopterygii</taxon>
        <taxon>Neopterygii</taxon>
        <taxon>Teleostei</taxon>
        <taxon>Ostariophysi</taxon>
        <taxon>Cypriniformes</taxon>
        <taxon>Cyprinidae</taxon>
        <taxon>Cyprininae</taxon>
        <taxon>Sinocyclocheilus</taxon>
    </lineage>
</organism>
<dbReference type="FunFam" id="2.130.10.10:FF:000726">
    <property type="entry name" value="Neural precursor cell-expressed, developmentally down-regulated 1"/>
    <property type="match status" value="1"/>
</dbReference>
<dbReference type="CDD" id="cd00200">
    <property type="entry name" value="WD40"/>
    <property type="match status" value="1"/>
</dbReference>
<dbReference type="GO" id="GO:0000278">
    <property type="term" value="P:mitotic cell cycle"/>
    <property type="evidence" value="ECO:0007669"/>
    <property type="project" value="TreeGrafter"/>
</dbReference>
<reference evidence="7" key="1">
    <citation type="submission" date="2025-08" db="UniProtKB">
        <authorList>
            <consortium name="Ensembl"/>
        </authorList>
    </citation>
    <scope>IDENTIFICATION</scope>
</reference>
<dbReference type="PANTHER" id="PTHR44414:SF1">
    <property type="entry name" value="PROTEIN NEDD1"/>
    <property type="match status" value="1"/>
</dbReference>
<evidence type="ECO:0000256" key="3">
    <source>
        <dbReference type="PROSITE-ProRule" id="PRU00221"/>
    </source>
</evidence>
<dbReference type="Ensembl" id="ENSSANT00000039246.1">
    <property type="protein sequence ID" value="ENSSANP00000036845.1"/>
    <property type="gene ID" value="ENSSANG00000018810.1"/>
</dbReference>
<dbReference type="GO" id="GO:0000922">
    <property type="term" value="C:spindle pole"/>
    <property type="evidence" value="ECO:0007669"/>
    <property type="project" value="TreeGrafter"/>
</dbReference>
<evidence type="ECO:0000256" key="2">
    <source>
        <dbReference type="ARBA" id="ARBA00022737"/>
    </source>
</evidence>
<accession>A0A671MV19</accession>
<dbReference type="FunFam" id="2.130.10.10:FF:001777">
    <property type="entry name" value="Neural precursor cell-expressed, developmentally down-regulated 1"/>
    <property type="match status" value="1"/>
</dbReference>
<dbReference type="GO" id="GO:0036064">
    <property type="term" value="C:ciliary basal body"/>
    <property type="evidence" value="ECO:0007669"/>
    <property type="project" value="TreeGrafter"/>
</dbReference>
<dbReference type="AlphaFoldDB" id="A0A671MV19"/>
<dbReference type="InterPro" id="IPR019775">
    <property type="entry name" value="WD40_repeat_CS"/>
</dbReference>
<feature type="compositionally biased region" description="Polar residues" evidence="5">
    <location>
        <begin position="426"/>
        <end position="449"/>
    </location>
</feature>
<dbReference type="PROSITE" id="PS50294">
    <property type="entry name" value="WD_REPEATS_REGION"/>
    <property type="match status" value="1"/>
</dbReference>
<evidence type="ECO:0000313" key="7">
    <source>
        <dbReference type="Ensembl" id="ENSSANP00000036845.1"/>
    </source>
</evidence>
<dbReference type="PROSITE" id="PS00678">
    <property type="entry name" value="WD_REPEATS_1"/>
    <property type="match status" value="1"/>
</dbReference>
<keyword evidence="1 3" id="KW-0853">WD repeat</keyword>
<dbReference type="GO" id="GO:0043015">
    <property type="term" value="F:gamma-tubulin binding"/>
    <property type="evidence" value="ECO:0007669"/>
    <property type="project" value="TreeGrafter"/>
</dbReference>
<dbReference type="InterPro" id="IPR001680">
    <property type="entry name" value="WD40_rpt"/>
</dbReference>
<feature type="domain" description="Anaphase-promoting complex subunit 4-like WD40" evidence="6">
    <location>
        <begin position="213"/>
        <end position="300"/>
    </location>
</feature>
<feature type="region of interest" description="Disordered" evidence="5">
    <location>
        <begin position="373"/>
        <end position="471"/>
    </location>
</feature>
<evidence type="ECO:0000259" key="6">
    <source>
        <dbReference type="Pfam" id="PF12894"/>
    </source>
</evidence>
<dbReference type="SUPFAM" id="SSF50978">
    <property type="entry name" value="WD40 repeat-like"/>
    <property type="match status" value="1"/>
</dbReference>
<dbReference type="Proteomes" id="UP000472260">
    <property type="component" value="Unassembled WGS sequence"/>
</dbReference>